<organism evidence="1 2">
    <name type="scientific">Leptothrix discophora</name>
    <dbReference type="NCBI Taxonomy" id="89"/>
    <lineage>
        <taxon>Bacteria</taxon>
        <taxon>Pseudomonadati</taxon>
        <taxon>Pseudomonadota</taxon>
        <taxon>Betaproteobacteria</taxon>
        <taxon>Burkholderiales</taxon>
        <taxon>Sphaerotilaceae</taxon>
        <taxon>Leptothrix</taxon>
    </lineage>
</organism>
<dbReference type="Pfam" id="PF03928">
    <property type="entry name" value="HbpS-like"/>
    <property type="match status" value="1"/>
</dbReference>
<gene>
    <name evidence="1" type="ORF">Q8X39_07110</name>
</gene>
<protein>
    <submittedName>
        <fullName evidence="1">Heme-binding protein</fullName>
    </submittedName>
</protein>
<dbReference type="RefSeq" id="WP_305748961.1">
    <property type="nucleotide sequence ID" value="NZ_JAUZEE010000003.1"/>
</dbReference>
<name>A0ABT9G1Q9_LEPDI</name>
<evidence type="ECO:0000313" key="1">
    <source>
        <dbReference type="EMBL" id="MDP4300402.1"/>
    </source>
</evidence>
<dbReference type="EMBL" id="JAUZEE010000003">
    <property type="protein sequence ID" value="MDP4300402.1"/>
    <property type="molecule type" value="Genomic_DNA"/>
</dbReference>
<dbReference type="PANTHER" id="PTHR34309">
    <property type="entry name" value="SLR1406 PROTEIN"/>
    <property type="match status" value="1"/>
</dbReference>
<proteinExistence type="predicted"/>
<evidence type="ECO:0000313" key="2">
    <source>
        <dbReference type="Proteomes" id="UP001235760"/>
    </source>
</evidence>
<reference evidence="1 2" key="1">
    <citation type="submission" date="2023-08" db="EMBL/GenBank/DDBJ databases">
        <authorList>
            <person name="Roldan D.M."/>
            <person name="Menes R.J."/>
        </authorList>
    </citation>
    <scope>NUCLEOTIDE SEQUENCE [LARGE SCALE GENOMIC DNA]</scope>
    <source>
        <strain evidence="1 2">CCM 2812</strain>
    </source>
</reference>
<dbReference type="InterPro" id="IPR038084">
    <property type="entry name" value="PduO/GlcC-like_sf"/>
</dbReference>
<dbReference type="InterPro" id="IPR005624">
    <property type="entry name" value="PduO/GlcC-like"/>
</dbReference>
<accession>A0ABT9G1Q9</accession>
<dbReference type="InterPro" id="IPR052517">
    <property type="entry name" value="GlcG_carb_metab_protein"/>
</dbReference>
<dbReference type="SUPFAM" id="SSF143744">
    <property type="entry name" value="GlcG-like"/>
    <property type="match status" value="1"/>
</dbReference>
<comment type="caution">
    <text evidence="1">The sequence shown here is derived from an EMBL/GenBank/DDBJ whole genome shotgun (WGS) entry which is preliminary data.</text>
</comment>
<dbReference type="PANTHER" id="PTHR34309:SF10">
    <property type="entry name" value="SLR1406 PROTEIN"/>
    <property type="match status" value="1"/>
</dbReference>
<keyword evidence="2" id="KW-1185">Reference proteome</keyword>
<dbReference type="Proteomes" id="UP001235760">
    <property type="component" value="Unassembled WGS sequence"/>
</dbReference>
<dbReference type="Gene3D" id="3.30.450.150">
    <property type="entry name" value="Haem-degrading domain"/>
    <property type="match status" value="1"/>
</dbReference>
<sequence>MKMHHHRHCHHHHHRRVVLLLLAGFTVLSVLPQVARAAAATGTEAPPATHTVRLLTPETALSAAQAAMTSCRKAGYQVAVAVVDRGGQLQVLLRDRYAGAHTVDAAAQKAWTAASFRIPSAALATETQAGKPMSGIRAVPKVLAIGGGQVIEGGGSLLGGIGVSGAPGGEADDACAIAGIQAIADALEF</sequence>